<gene>
    <name evidence="1" type="ORF">PACLA_8A028229</name>
</gene>
<keyword evidence="2" id="KW-1185">Reference proteome</keyword>
<evidence type="ECO:0000313" key="2">
    <source>
        <dbReference type="Proteomes" id="UP001152795"/>
    </source>
</evidence>
<accession>A0A6S7HG80</accession>
<sequence>GYSTSEIWYAVLDDGTNYCNLHNLITGSSLDKAPGYKETYGTAAGAGKSSKHGGKKHTLSKVDKMDAAIYQMIDPNKEKYRQGATSVIIALNVFVILVAIVTKDITLAIIVPAVWFLSPW</sequence>
<dbReference type="PANTHER" id="PTHR38564">
    <property type="entry name" value="SI:CH73-250A16.5-RELATED"/>
    <property type="match status" value="1"/>
</dbReference>
<dbReference type="AlphaFoldDB" id="A0A6S7HG80"/>
<dbReference type="PANTHER" id="PTHR38564:SF2">
    <property type="entry name" value="WU:FC46H12 PRECURSOR"/>
    <property type="match status" value="1"/>
</dbReference>
<reference evidence="1" key="1">
    <citation type="submission" date="2020-04" db="EMBL/GenBank/DDBJ databases">
        <authorList>
            <person name="Alioto T."/>
            <person name="Alioto T."/>
            <person name="Gomez Garrido J."/>
        </authorList>
    </citation>
    <scope>NUCLEOTIDE SEQUENCE</scope>
    <source>
        <strain evidence="1">A484AB</strain>
    </source>
</reference>
<comment type="caution">
    <text evidence="1">The sequence shown here is derived from an EMBL/GenBank/DDBJ whole genome shotgun (WGS) entry which is preliminary data.</text>
</comment>
<organism evidence="1 2">
    <name type="scientific">Paramuricea clavata</name>
    <name type="common">Red gorgonian</name>
    <name type="synonym">Violescent sea-whip</name>
    <dbReference type="NCBI Taxonomy" id="317549"/>
    <lineage>
        <taxon>Eukaryota</taxon>
        <taxon>Metazoa</taxon>
        <taxon>Cnidaria</taxon>
        <taxon>Anthozoa</taxon>
        <taxon>Octocorallia</taxon>
        <taxon>Malacalcyonacea</taxon>
        <taxon>Plexauridae</taxon>
        <taxon>Paramuricea</taxon>
    </lineage>
</organism>
<protein>
    <submittedName>
        <fullName evidence="1">PREDICTED: uncharacterized protein LOC100891226</fullName>
    </submittedName>
</protein>
<name>A0A6S7HG80_PARCT</name>
<evidence type="ECO:0000313" key="1">
    <source>
        <dbReference type="EMBL" id="CAB4004945.1"/>
    </source>
</evidence>
<proteinExistence type="predicted"/>
<feature type="non-terminal residue" evidence="1">
    <location>
        <position position="1"/>
    </location>
</feature>
<dbReference type="Proteomes" id="UP001152795">
    <property type="component" value="Unassembled WGS sequence"/>
</dbReference>
<dbReference type="EMBL" id="CACRXK020005056">
    <property type="protein sequence ID" value="CAB4004945.1"/>
    <property type="molecule type" value="Genomic_DNA"/>
</dbReference>
<dbReference type="OrthoDB" id="5946254at2759"/>